<dbReference type="EMBL" id="HACA01026917">
    <property type="protein sequence ID" value="CDW44278.1"/>
    <property type="molecule type" value="Transcribed_RNA"/>
</dbReference>
<sequence>MISPDIPMFKQNWPSIKKTYYKPGTADEEVVSLLEGIPDCNIEFLRDNLKNYIKETIICNY</sequence>
<proteinExistence type="predicted"/>
<evidence type="ECO:0000313" key="1">
    <source>
        <dbReference type="EMBL" id="CDW44278.1"/>
    </source>
</evidence>
<name>A0A0K2V189_LEPSM</name>
<dbReference type="AlphaFoldDB" id="A0A0K2V189"/>
<organism evidence="1">
    <name type="scientific">Lepeophtheirus salmonis</name>
    <name type="common">Salmon louse</name>
    <name type="synonym">Caligus salmonis</name>
    <dbReference type="NCBI Taxonomy" id="72036"/>
    <lineage>
        <taxon>Eukaryota</taxon>
        <taxon>Metazoa</taxon>
        <taxon>Ecdysozoa</taxon>
        <taxon>Arthropoda</taxon>
        <taxon>Crustacea</taxon>
        <taxon>Multicrustacea</taxon>
        <taxon>Hexanauplia</taxon>
        <taxon>Copepoda</taxon>
        <taxon>Siphonostomatoida</taxon>
        <taxon>Caligidae</taxon>
        <taxon>Lepeophtheirus</taxon>
    </lineage>
</organism>
<protein>
    <submittedName>
        <fullName evidence="1">Uncharacterized protein</fullName>
    </submittedName>
</protein>
<accession>A0A0K2V189</accession>
<reference evidence="1" key="1">
    <citation type="submission" date="2014-05" db="EMBL/GenBank/DDBJ databases">
        <authorList>
            <person name="Chronopoulou M."/>
        </authorList>
    </citation>
    <scope>NUCLEOTIDE SEQUENCE</scope>
    <source>
        <tissue evidence="1">Whole organism</tissue>
    </source>
</reference>